<dbReference type="Proteomes" id="UP000315496">
    <property type="component" value="Chromosome 5"/>
</dbReference>
<dbReference type="PROSITE" id="PS50051">
    <property type="entry name" value="MCM_2"/>
    <property type="match status" value="1"/>
</dbReference>
<dbReference type="GO" id="GO:0005634">
    <property type="term" value="C:nucleus"/>
    <property type="evidence" value="ECO:0007669"/>
    <property type="project" value="TreeGrafter"/>
</dbReference>
<evidence type="ECO:0000256" key="1">
    <source>
        <dbReference type="ARBA" id="ARBA00012551"/>
    </source>
</evidence>
<evidence type="ECO:0000256" key="2">
    <source>
        <dbReference type="ARBA" id="ARBA00022705"/>
    </source>
</evidence>
<evidence type="ECO:0000256" key="6">
    <source>
        <dbReference type="ARBA" id="ARBA00022840"/>
    </source>
</evidence>
<keyword evidence="6 8" id="KW-0067">ATP-binding</keyword>
<protein>
    <recommendedName>
        <fullName evidence="1">DNA helicase</fullName>
        <ecNumber evidence="1">3.6.4.12</ecNumber>
    </recommendedName>
</protein>
<dbReference type="Pfam" id="PF17855">
    <property type="entry name" value="MCM_lid"/>
    <property type="match status" value="1"/>
</dbReference>
<dbReference type="InterPro" id="IPR001208">
    <property type="entry name" value="MCM_dom"/>
</dbReference>
<comment type="caution">
    <text evidence="10">The sequence shown here is derived from an EMBL/GenBank/DDBJ whole genome shotgun (WGS) entry which is preliminary data.</text>
</comment>
<dbReference type="SMART" id="SM00382">
    <property type="entry name" value="AAA"/>
    <property type="match status" value="1"/>
</dbReference>
<evidence type="ECO:0000256" key="4">
    <source>
        <dbReference type="ARBA" id="ARBA00022801"/>
    </source>
</evidence>
<dbReference type="GO" id="GO:0043138">
    <property type="term" value="F:3'-5' DNA helicase activity"/>
    <property type="evidence" value="ECO:0007669"/>
    <property type="project" value="TreeGrafter"/>
</dbReference>
<dbReference type="InterPro" id="IPR033762">
    <property type="entry name" value="MCM_OB"/>
</dbReference>
<keyword evidence="5" id="KW-0347">Helicase</keyword>
<evidence type="ECO:0000313" key="10">
    <source>
        <dbReference type="EMBL" id="TNJ26469.1"/>
    </source>
</evidence>
<dbReference type="Pfam" id="PF14551">
    <property type="entry name" value="MCM_N"/>
    <property type="match status" value="1"/>
</dbReference>
<dbReference type="Gene3D" id="2.40.50.140">
    <property type="entry name" value="Nucleic acid-binding proteins"/>
    <property type="match status" value="1"/>
</dbReference>
<dbReference type="InterPro" id="IPR041562">
    <property type="entry name" value="MCM_lid"/>
</dbReference>
<proteinExistence type="inferred from homology"/>
<name>A0A4Z1T1P1_GIAMU</name>
<dbReference type="GO" id="GO:0006270">
    <property type="term" value="P:DNA replication initiation"/>
    <property type="evidence" value="ECO:0007669"/>
    <property type="project" value="TreeGrafter"/>
</dbReference>
<dbReference type="Gene3D" id="3.30.1640.10">
    <property type="entry name" value="mini-chromosome maintenance (MCM) complex, chain A, domain 1"/>
    <property type="match status" value="1"/>
</dbReference>
<dbReference type="InterPro" id="IPR012340">
    <property type="entry name" value="NA-bd_OB-fold"/>
</dbReference>
<dbReference type="Pfam" id="PF17207">
    <property type="entry name" value="MCM_OB"/>
    <property type="match status" value="1"/>
</dbReference>
<dbReference type="InterPro" id="IPR031327">
    <property type="entry name" value="MCM"/>
</dbReference>
<dbReference type="InterPro" id="IPR027925">
    <property type="entry name" value="MCM_N"/>
</dbReference>
<dbReference type="Gene3D" id="2.20.28.10">
    <property type="match status" value="1"/>
</dbReference>
<dbReference type="PANTHER" id="PTHR11630">
    <property type="entry name" value="DNA REPLICATION LICENSING FACTOR MCM FAMILY MEMBER"/>
    <property type="match status" value="1"/>
</dbReference>
<dbReference type="GO" id="GO:0042555">
    <property type="term" value="C:MCM complex"/>
    <property type="evidence" value="ECO:0007669"/>
    <property type="project" value="TreeGrafter"/>
</dbReference>
<dbReference type="FunFam" id="3.40.50.300:FF:002469">
    <property type="entry name" value="Cell division control protein 21"/>
    <property type="match status" value="1"/>
</dbReference>
<evidence type="ECO:0000256" key="8">
    <source>
        <dbReference type="RuleBase" id="RU004070"/>
    </source>
</evidence>
<dbReference type="SUPFAM" id="SSF52540">
    <property type="entry name" value="P-loop containing nucleoside triphosphate hydrolases"/>
    <property type="match status" value="1"/>
</dbReference>
<dbReference type="InterPro" id="IPR027417">
    <property type="entry name" value="P-loop_NTPase"/>
</dbReference>
<keyword evidence="2" id="KW-0235">DNA replication</keyword>
<gene>
    <name evidence="10" type="ORF">GMRT_13947</name>
</gene>
<sequence>MTDPLAPRQAPVSKEVGVLLEGSDEALRVRIAAFLDGFHDRYNTFVYRRALQSLAETRGTLAICCEDLKAFDHILFRHLVQAPTRVLGLIRNVISVKATEYASLLVTAGQDEPFTPIVELYSTSIPSASRPSNLEAKDLNHLVTVRAIVTGTSRLRSKTSLAVAKCRVCGHVFRQLVPPGMEGINLPMTCQAERAQGEKAQCGSKPYTLNPHDCTFIDQQTIKLQNVPGDFDIETDEDLRVAGMDDSSRVLSVILEGCLVQPDLLAGTKVLATGILSTRITNRTSYLLATGIHLYERPDADGALNIADPNALYSEYDIDAFKKFAASGDTLVRITKSIAPQIYGVENAKLAIACLLFGGTTKYTSEGMRLRGNINVLLVSDPGLGKSEMLLDAAACAPVGIYTSGKSTSAVGLTAGVLRDRGTGEFYLEGGALVLADRGVVCIDEIDKMDEKDRVALHEAMEQGTVSISKAGISATLNTRTSILAAANPVLGRFDDFQRASDQLNFSTTILSRFDLIFLLRDRPSEELDGLIVDQIADIGMHGLHLPRDAVPRDFLRKYIAYAQATCFPRITQDAIAFLQAQYIQLRRDAAKTSSQIPITVRQLEALVRISEALAKMRLQNQVAIEDVRRAFALFQQSTADAQAAGLTDLSAASPAAQQMVLEAQNAVRNILHRGATISENGILRELVRLGVSEGAAVQAISILLQAGVLERVQRGMLRRQ</sequence>
<accession>A0A4Z1T1P1</accession>
<dbReference type="GO" id="GO:0003697">
    <property type="term" value="F:single-stranded DNA binding"/>
    <property type="evidence" value="ECO:0007669"/>
    <property type="project" value="TreeGrafter"/>
</dbReference>
<evidence type="ECO:0000313" key="11">
    <source>
        <dbReference type="Proteomes" id="UP000315496"/>
    </source>
</evidence>
<dbReference type="PANTHER" id="PTHR11630:SF42">
    <property type="entry name" value="DNA REPLICATION LICENSING FACTOR MCM5"/>
    <property type="match status" value="1"/>
</dbReference>
<dbReference type="VEuPathDB" id="GiardiaDB:GMRT_13947"/>
<keyword evidence="7 8" id="KW-0238">DNA-binding</keyword>
<comment type="similarity">
    <text evidence="8">Belongs to the MCM family.</text>
</comment>
<keyword evidence="3 8" id="KW-0547">Nucleotide-binding</keyword>
<dbReference type="SMART" id="SM00350">
    <property type="entry name" value="MCM"/>
    <property type="match status" value="1"/>
</dbReference>
<dbReference type="AlphaFoldDB" id="A0A4Z1T1P1"/>
<keyword evidence="4" id="KW-0378">Hydrolase</keyword>
<dbReference type="GO" id="GO:0016787">
    <property type="term" value="F:hydrolase activity"/>
    <property type="evidence" value="ECO:0007669"/>
    <property type="project" value="UniProtKB-KW"/>
</dbReference>
<evidence type="ECO:0000259" key="9">
    <source>
        <dbReference type="PROSITE" id="PS50051"/>
    </source>
</evidence>
<reference evidence="10 11" key="1">
    <citation type="submission" date="2019-05" db="EMBL/GenBank/DDBJ databases">
        <title>The compact genome of Giardia muris reveals important steps in the evolution of intestinal protozoan parasites.</title>
        <authorList>
            <person name="Xu F."/>
            <person name="Jimenez-Gonzalez A."/>
            <person name="Einarsson E."/>
            <person name="Astvaldsson A."/>
            <person name="Peirasmaki D."/>
            <person name="Eckmann L."/>
            <person name="Andersson J.O."/>
            <person name="Svard S.G."/>
            <person name="Jerlstrom-Hultqvist J."/>
        </authorList>
    </citation>
    <scope>NUCLEOTIDE SEQUENCE [LARGE SCALE GENOMIC DNA]</scope>
    <source>
        <strain evidence="10 11">Roberts-Thomson</strain>
    </source>
</reference>
<dbReference type="Pfam" id="PF00493">
    <property type="entry name" value="MCM"/>
    <property type="match status" value="1"/>
</dbReference>
<feature type="domain" description="MCM C-terminal AAA(+) ATPase" evidence="9">
    <location>
        <begin position="330"/>
        <end position="536"/>
    </location>
</feature>
<keyword evidence="11" id="KW-1185">Reference proteome</keyword>
<dbReference type="SUPFAM" id="SSF50249">
    <property type="entry name" value="Nucleic acid-binding proteins"/>
    <property type="match status" value="1"/>
</dbReference>
<evidence type="ECO:0000256" key="3">
    <source>
        <dbReference type="ARBA" id="ARBA00022741"/>
    </source>
</evidence>
<dbReference type="GO" id="GO:0000727">
    <property type="term" value="P:double-strand break repair via break-induced replication"/>
    <property type="evidence" value="ECO:0007669"/>
    <property type="project" value="TreeGrafter"/>
</dbReference>
<dbReference type="GO" id="GO:0017116">
    <property type="term" value="F:single-stranded DNA helicase activity"/>
    <property type="evidence" value="ECO:0007669"/>
    <property type="project" value="TreeGrafter"/>
</dbReference>
<dbReference type="Gene3D" id="3.40.50.300">
    <property type="entry name" value="P-loop containing nucleotide triphosphate hydrolases"/>
    <property type="match status" value="1"/>
</dbReference>
<evidence type="ECO:0000256" key="7">
    <source>
        <dbReference type="ARBA" id="ARBA00023125"/>
    </source>
</evidence>
<dbReference type="EC" id="3.6.4.12" evidence="1"/>
<dbReference type="GO" id="GO:0005524">
    <property type="term" value="F:ATP binding"/>
    <property type="evidence" value="ECO:0007669"/>
    <property type="project" value="UniProtKB-KW"/>
</dbReference>
<organism evidence="10 11">
    <name type="scientific">Giardia muris</name>
    <dbReference type="NCBI Taxonomy" id="5742"/>
    <lineage>
        <taxon>Eukaryota</taxon>
        <taxon>Metamonada</taxon>
        <taxon>Diplomonadida</taxon>
        <taxon>Hexamitidae</taxon>
        <taxon>Giardiinae</taxon>
        <taxon>Giardia</taxon>
    </lineage>
</organism>
<evidence type="ECO:0000256" key="5">
    <source>
        <dbReference type="ARBA" id="ARBA00022806"/>
    </source>
</evidence>
<dbReference type="EMBL" id="VDLU01000005">
    <property type="protein sequence ID" value="TNJ26469.1"/>
    <property type="molecule type" value="Genomic_DNA"/>
</dbReference>
<dbReference type="OrthoDB" id="10036721at2759"/>
<dbReference type="InterPro" id="IPR003593">
    <property type="entry name" value="AAA+_ATPase"/>
</dbReference>
<dbReference type="PRINTS" id="PR01657">
    <property type="entry name" value="MCMFAMILY"/>
</dbReference>